<protein>
    <recommendedName>
        <fullName evidence="4">ABC transporter permease</fullName>
    </recommendedName>
</protein>
<dbReference type="EMBL" id="JAWDIQ010000001">
    <property type="protein sequence ID" value="MDY0408019.1"/>
    <property type="molecule type" value="Genomic_DNA"/>
</dbReference>
<evidence type="ECO:0000313" key="3">
    <source>
        <dbReference type="Proteomes" id="UP001275315"/>
    </source>
</evidence>
<keyword evidence="1" id="KW-1133">Transmembrane helix</keyword>
<gene>
    <name evidence="2" type="ORF">RWD45_04590</name>
</gene>
<evidence type="ECO:0000313" key="2">
    <source>
        <dbReference type="EMBL" id="MDY0408019.1"/>
    </source>
</evidence>
<sequence length="47" mass="5439">MEKSMFLAELKRIFTNKKVLIPIIAVIFVPILYAGMFLWSFGICMIT</sequence>
<comment type="caution">
    <text evidence="2">The sequence shown here is derived from an EMBL/GenBank/DDBJ whole genome shotgun (WGS) entry which is preliminary data.</text>
</comment>
<evidence type="ECO:0008006" key="4">
    <source>
        <dbReference type="Google" id="ProtNLM"/>
    </source>
</evidence>
<keyword evidence="1" id="KW-0472">Membrane</keyword>
<feature type="transmembrane region" description="Helical" evidence="1">
    <location>
        <begin position="20"/>
        <end position="41"/>
    </location>
</feature>
<proteinExistence type="predicted"/>
<keyword evidence="1" id="KW-0812">Transmembrane</keyword>
<organism evidence="2 3">
    <name type="scientific">Paracerasibacillus soli</name>
    <dbReference type="NCBI Taxonomy" id="480284"/>
    <lineage>
        <taxon>Bacteria</taxon>
        <taxon>Bacillati</taxon>
        <taxon>Bacillota</taxon>
        <taxon>Bacilli</taxon>
        <taxon>Bacillales</taxon>
        <taxon>Bacillaceae</taxon>
        <taxon>Paracerasibacillus</taxon>
    </lineage>
</organism>
<evidence type="ECO:0000256" key="1">
    <source>
        <dbReference type="SAM" id="Phobius"/>
    </source>
</evidence>
<dbReference type="Proteomes" id="UP001275315">
    <property type="component" value="Unassembled WGS sequence"/>
</dbReference>
<keyword evidence="3" id="KW-1185">Reference proteome</keyword>
<accession>A0ABU5CNT4</accession>
<name>A0ABU5CNT4_9BACI</name>
<dbReference type="RefSeq" id="WP_320378784.1">
    <property type="nucleotide sequence ID" value="NZ_JAWDIQ010000001.1"/>
</dbReference>
<reference evidence="2 3" key="1">
    <citation type="submission" date="2023-10" db="EMBL/GenBank/DDBJ databases">
        <title>Virgibacillus soli CC-YMP-6 genome.</title>
        <authorList>
            <person name="Miliotis G."/>
            <person name="Sengupta P."/>
            <person name="Hameed A."/>
            <person name="Chuvochina M."/>
            <person name="Mcdonagh F."/>
            <person name="Simpson A.C."/>
            <person name="Singh N.K."/>
            <person name="Rekha P.D."/>
            <person name="Raman K."/>
            <person name="Hugenholtz P."/>
            <person name="Venkateswaran K."/>
        </authorList>
    </citation>
    <scope>NUCLEOTIDE SEQUENCE [LARGE SCALE GENOMIC DNA]</scope>
    <source>
        <strain evidence="2 3">CC-YMP-6</strain>
    </source>
</reference>